<dbReference type="EMBL" id="CP146069">
    <property type="protein sequence ID" value="WWR45330.1"/>
    <property type="molecule type" value="Genomic_DNA"/>
</dbReference>
<organism evidence="2 3">
    <name type="scientific">Roseovarius phycicola</name>
    <dbReference type="NCBI Taxonomy" id="3080976"/>
    <lineage>
        <taxon>Bacteria</taxon>
        <taxon>Pseudomonadati</taxon>
        <taxon>Pseudomonadota</taxon>
        <taxon>Alphaproteobacteria</taxon>
        <taxon>Rhodobacterales</taxon>
        <taxon>Roseobacteraceae</taxon>
        <taxon>Roseovarius</taxon>
    </lineage>
</organism>
<protein>
    <submittedName>
        <fullName evidence="2">SMI1/KNR4 family protein</fullName>
    </submittedName>
</protein>
<dbReference type="Pfam" id="PF14568">
    <property type="entry name" value="SUKH_6"/>
    <property type="match status" value="1"/>
</dbReference>
<feature type="domain" description="Knr4/Smi1-like" evidence="1">
    <location>
        <begin position="17"/>
        <end position="137"/>
    </location>
</feature>
<sequence length="145" mass="16194">MTQDFRKLCETGLVSGGVCPTLIAEAQETLGVVFPAAYREFLEEFGAVMAKGFQIYGIIERSKNDPPMWQQVVDECRKLREWQQVGTERRHFIPISDDGMGVYFFLDTDPSGNGEVHAVGPGVDQIISKNLDDFAIGYALGRLQF</sequence>
<dbReference type="Gene3D" id="3.40.1580.10">
    <property type="entry name" value="SMI1/KNR4-like"/>
    <property type="match status" value="1"/>
</dbReference>
<keyword evidence="3" id="KW-1185">Reference proteome</keyword>
<evidence type="ECO:0000259" key="1">
    <source>
        <dbReference type="SMART" id="SM00860"/>
    </source>
</evidence>
<dbReference type="InterPro" id="IPR037883">
    <property type="entry name" value="Knr4/Smi1-like_sf"/>
</dbReference>
<dbReference type="SMART" id="SM00860">
    <property type="entry name" value="SMI1_KNR4"/>
    <property type="match status" value="1"/>
</dbReference>
<evidence type="ECO:0000313" key="3">
    <source>
        <dbReference type="Proteomes" id="UP001364156"/>
    </source>
</evidence>
<dbReference type="InterPro" id="IPR018958">
    <property type="entry name" value="Knr4/Smi1-like_dom"/>
</dbReference>
<proteinExistence type="predicted"/>
<dbReference type="Proteomes" id="UP001364156">
    <property type="component" value="Chromosome"/>
</dbReference>
<evidence type="ECO:0000313" key="2">
    <source>
        <dbReference type="EMBL" id="WWR45330.1"/>
    </source>
</evidence>
<dbReference type="SUPFAM" id="SSF160631">
    <property type="entry name" value="SMI1/KNR4-like"/>
    <property type="match status" value="1"/>
</dbReference>
<accession>A0ABZ2HJ32</accession>
<gene>
    <name evidence="2" type="ORF">RZ517_10985</name>
</gene>
<name>A0ABZ2HJ32_9RHOB</name>
<reference evidence="2 3" key="1">
    <citation type="submission" date="2023-10" db="EMBL/GenBank/DDBJ databases">
        <title>Roseovarius strain S88 nov., isolated from a marine algae.</title>
        <authorList>
            <person name="Lee M.W."/>
            <person name="Lee J.K."/>
            <person name="Kim J.M."/>
            <person name="Choi D.G."/>
            <person name="Baek J.H."/>
            <person name="Bayburt H."/>
            <person name="Jung J.J."/>
            <person name="Han D.M."/>
            <person name="Jeon C.O."/>
        </authorList>
    </citation>
    <scope>NUCLEOTIDE SEQUENCE [LARGE SCALE GENOMIC DNA]</scope>
    <source>
        <strain evidence="2 3">S88</strain>
    </source>
</reference>